<name>A0A840F7Z7_9SPHN</name>
<evidence type="ECO:0000313" key="1">
    <source>
        <dbReference type="EMBL" id="MBB4152722.1"/>
    </source>
</evidence>
<dbReference type="AlphaFoldDB" id="A0A840F7Z7"/>
<evidence type="ECO:0000313" key="2">
    <source>
        <dbReference type="Proteomes" id="UP000529795"/>
    </source>
</evidence>
<dbReference type="EMBL" id="JACIEV010000001">
    <property type="protein sequence ID" value="MBB4152722.1"/>
    <property type="molecule type" value="Genomic_DNA"/>
</dbReference>
<proteinExistence type="predicted"/>
<dbReference type="Proteomes" id="UP000529795">
    <property type="component" value="Unassembled WGS sequence"/>
</dbReference>
<protein>
    <submittedName>
        <fullName evidence="1">Uncharacterized protein</fullName>
    </submittedName>
</protein>
<accession>A0A840F7Z7</accession>
<comment type="caution">
    <text evidence="1">The sequence shown here is derived from an EMBL/GenBank/DDBJ whole genome shotgun (WGS) entry which is preliminary data.</text>
</comment>
<keyword evidence="2" id="KW-1185">Reference proteome</keyword>
<sequence>MFTAAFQPIFKTLVYSNRVEFGEGAPAPIEG</sequence>
<organism evidence="1 2">
    <name type="scientific">Sphingomonas jinjuensis</name>
    <dbReference type="NCBI Taxonomy" id="535907"/>
    <lineage>
        <taxon>Bacteria</taxon>
        <taxon>Pseudomonadati</taxon>
        <taxon>Pseudomonadota</taxon>
        <taxon>Alphaproteobacteria</taxon>
        <taxon>Sphingomonadales</taxon>
        <taxon>Sphingomonadaceae</taxon>
        <taxon>Sphingomonas</taxon>
    </lineage>
</organism>
<gene>
    <name evidence="1" type="ORF">GGQ80_000598</name>
</gene>
<reference evidence="1 2" key="1">
    <citation type="submission" date="2020-08" db="EMBL/GenBank/DDBJ databases">
        <title>Genomic Encyclopedia of Type Strains, Phase IV (KMG-IV): sequencing the most valuable type-strain genomes for metagenomic binning, comparative biology and taxonomic classification.</title>
        <authorList>
            <person name="Goeker M."/>
        </authorList>
    </citation>
    <scope>NUCLEOTIDE SEQUENCE [LARGE SCALE GENOMIC DNA]</scope>
    <source>
        <strain evidence="1 2">YC6723</strain>
    </source>
</reference>